<keyword evidence="2" id="KW-0521">NADP</keyword>
<sequence length="234" mass="25121">MVSERPYVLLSCAASIDGYIDDVSGRRLLLSNEADFDRVDDVRAGCDAILVGANTIRRDDPRLLVRSAARRAARMARGLSPTPIKVTVTGRGDLDPAARFFTAGDTEKIVYAASPALDRTRELLGAIAEVVDAGDPLDLPRILDDLSGRGVGRLMVEGGGATHTRFLTAGLADELHLVIAPFFVGDRRAPRFVGDGVFPWGPSADTVHRARLAGVTKIDDVVLLRYALSERCPA</sequence>
<dbReference type="EMBL" id="BOOG01000065">
    <property type="protein sequence ID" value="GIH72899.1"/>
    <property type="molecule type" value="Genomic_DNA"/>
</dbReference>
<evidence type="ECO:0000259" key="4">
    <source>
        <dbReference type="Pfam" id="PF01872"/>
    </source>
</evidence>
<dbReference type="Proteomes" id="UP000610966">
    <property type="component" value="Unassembled WGS sequence"/>
</dbReference>
<dbReference type="Pfam" id="PF01872">
    <property type="entry name" value="RibD_C"/>
    <property type="match status" value="1"/>
</dbReference>
<keyword evidence="6" id="KW-1185">Reference proteome</keyword>
<protein>
    <recommendedName>
        <fullName evidence="4">Bacterial bifunctional deaminase-reductase C-terminal domain-containing protein</fullName>
    </recommendedName>
</protein>
<dbReference type="GO" id="GO:0008703">
    <property type="term" value="F:5-amino-6-(5-phosphoribosylamino)uracil reductase activity"/>
    <property type="evidence" value="ECO:0007669"/>
    <property type="project" value="InterPro"/>
</dbReference>
<comment type="caution">
    <text evidence="5">The sequence shown here is derived from an EMBL/GenBank/DDBJ whole genome shotgun (WGS) entry which is preliminary data.</text>
</comment>
<dbReference type="InterPro" id="IPR002734">
    <property type="entry name" value="RibDG_C"/>
</dbReference>
<dbReference type="AlphaFoldDB" id="A0A8J3RDP3"/>
<organism evidence="5 6">
    <name type="scientific">Sphaerimonospora thailandensis</name>
    <dbReference type="NCBI Taxonomy" id="795644"/>
    <lineage>
        <taxon>Bacteria</taxon>
        <taxon>Bacillati</taxon>
        <taxon>Actinomycetota</taxon>
        <taxon>Actinomycetes</taxon>
        <taxon>Streptosporangiales</taxon>
        <taxon>Streptosporangiaceae</taxon>
        <taxon>Sphaerimonospora</taxon>
    </lineage>
</organism>
<evidence type="ECO:0000256" key="1">
    <source>
        <dbReference type="ARBA" id="ARBA00005104"/>
    </source>
</evidence>
<feature type="domain" description="Bacterial bifunctional deaminase-reductase C-terminal" evidence="4">
    <location>
        <begin position="6"/>
        <end position="222"/>
    </location>
</feature>
<gene>
    <name evidence="5" type="ORF">Mth01_51520</name>
</gene>
<dbReference type="PANTHER" id="PTHR38011">
    <property type="entry name" value="DIHYDROFOLATE REDUCTASE FAMILY PROTEIN (AFU_ORTHOLOGUE AFUA_8G06820)"/>
    <property type="match status" value="1"/>
</dbReference>
<dbReference type="InterPro" id="IPR024072">
    <property type="entry name" value="DHFR-like_dom_sf"/>
</dbReference>
<dbReference type="InterPro" id="IPR050765">
    <property type="entry name" value="Riboflavin_Biosynth_HTPR"/>
</dbReference>
<evidence type="ECO:0000256" key="2">
    <source>
        <dbReference type="ARBA" id="ARBA00022857"/>
    </source>
</evidence>
<dbReference type="SUPFAM" id="SSF53597">
    <property type="entry name" value="Dihydrofolate reductase-like"/>
    <property type="match status" value="1"/>
</dbReference>
<dbReference type="GO" id="GO:0009231">
    <property type="term" value="P:riboflavin biosynthetic process"/>
    <property type="evidence" value="ECO:0007669"/>
    <property type="project" value="InterPro"/>
</dbReference>
<comment type="pathway">
    <text evidence="1">Cofactor biosynthesis; riboflavin biosynthesis.</text>
</comment>
<accession>A0A8J3RDP3</accession>
<dbReference type="Gene3D" id="3.40.430.10">
    <property type="entry name" value="Dihydrofolate Reductase, subunit A"/>
    <property type="match status" value="1"/>
</dbReference>
<keyword evidence="3" id="KW-0560">Oxidoreductase</keyword>
<name>A0A8J3RDP3_9ACTN</name>
<evidence type="ECO:0000256" key="3">
    <source>
        <dbReference type="ARBA" id="ARBA00023002"/>
    </source>
</evidence>
<proteinExistence type="predicted"/>
<evidence type="ECO:0000313" key="6">
    <source>
        <dbReference type="Proteomes" id="UP000610966"/>
    </source>
</evidence>
<dbReference type="RefSeq" id="WP_407695979.1">
    <property type="nucleotide sequence ID" value="NZ_BOOG01000065.1"/>
</dbReference>
<reference evidence="5" key="1">
    <citation type="submission" date="2021-01" db="EMBL/GenBank/DDBJ databases">
        <title>Whole genome shotgun sequence of Sphaerimonospora thailandensis NBRC 107569.</title>
        <authorList>
            <person name="Komaki H."/>
            <person name="Tamura T."/>
        </authorList>
    </citation>
    <scope>NUCLEOTIDE SEQUENCE</scope>
    <source>
        <strain evidence="5">NBRC 107569</strain>
    </source>
</reference>
<dbReference type="PANTHER" id="PTHR38011:SF7">
    <property type="entry name" value="2,5-DIAMINO-6-RIBOSYLAMINO-4(3H)-PYRIMIDINONE 5'-PHOSPHATE REDUCTASE"/>
    <property type="match status" value="1"/>
</dbReference>
<evidence type="ECO:0000313" key="5">
    <source>
        <dbReference type="EMBL" id="GIH72899.1"/>
    </source>
</evidence>